<comment type="caution">
    <text evidence="8">The sequence shown here is derived from an EMBL/GenBank/DDBJ whole genome shotgun (WGS) entry which is preliminary data.</text>
</comment>
<keyword evidence="3 6" id="KW-0812">Transmembrane</keyword>
<evidence type="ECO:0000256" key="2">
    <source>
        <dbReference type="ARBA" id="ARBA00009399"/>
    </source>
</evidence>
<dbReference type="Pfam" id="PF04138">
    <property type="entry name" value="GtrA_DPMS_TM"/>
    <property type="match status" value="1"/>
</dbReference>
<accession>A0A2H0R4I6</accession>
<proteinExistence type="inferred from homology"/>
<dbReference type="Proteomes" id="UP000230232">
    <property type="component" value="Unassembled WGS sequence"/>
</dbReference>
<dbReference type="GO" id="GO:0000271">
    <property type="term" value="P:polysaccharide biosynthetic process"/>
    <property type="evidence" value="ECO:0007669"/>
    <property type="project" value="InterPro"/>
</dbReference>
<evidence type="ECO:0000259" key="7">
    <source>
        <dbReference type="Pfam" id="PF04138"/>
    </source>
</evidence>
<feature type="domain" description="GtrA/DPMS transmembrane" evidence="7">
    <location>
        <begin position="70"/>
        <end position="196"/>
    </location>
</feature>
<gene>
    <name evidence="8" type="ORF">COV31_01030</name>
</gene>
<dbReference type="PANTHER" id="PTHR38459">
    <property type="entry name" value="PROPHAGE BACTOPRENOL-LINKED GLUCOSE TRANSLOCASE HOMOLOG"/>
    <property type="match status" value="1"/>
</dbReference>
<evidence type="ECO:0000313" key="9">
    <source>
        <dbReference type="Proteomes" id="UP000230232"/>
    </source>
</evidence>
<evidence type="ECO:0000256" key="3">
    <source>
        <dbReference type="ARBA" id="ARBA00022692"/>
    </source>
</evidence>
<feature type="transmembrane region" description="Helical" evidence="6">
    <location>
        <begin position="37"/>
        <end position="59"/>
    </location>
</feature>
<evidence type="ECO:0000256" key="6">
    <source>
        <dbReference type="SAM" id="Phobius"/>
    </source>
</evidence>
<evidence type="ECO:0000313" key="8">
    <source>
        <dbReference type="EMBL" id="PIR41441.1"/>
    </source>
</evidence>
<keyword evidence="4 6" id="KW-1133">Transmembrane helix</keyword>
<feature type="transmembrane region" description="Helical" evidence="6">
    <location>
        <begin position="7"/>
        <end position="25"/>
    </location>
</feature>
<feature type="transmembrane region" description="Helical" evidence="6">
    <location>
        <begin position="139"/>
        <end position="160"/>
    </location>
</feature>
<protein>
    <recommendedName>
        <fullName evidence="7">GtrA/DPMS transmembrane domain-containing protein</fullName>
    </recommendedName>
</protein>
<dbReference type="GO" id="GO:0005886">
    <property type="term" value="C:plasma membrane"/>
    <property type="evidence" value="ECO:0007669"/>
    <property type="project" value="TreeGrafter"/>
</dbReference>
<organism evidence="8 9">
    <name type="scientific">Candidatus Yanofskybacteria bacterium CG10_big_fil_rev_8_21_14_0_10_46_23</name>
    <dbReference type="NCBI Taxonomy" id="1975098"/>
    <lineage>
        <taxon>Bacteria</taxon>
        <taxon>Candidatus Yanofskyibacteriota</taxon>
    </lineage>
</organism>
<comment type="similarity">
    <text evidence="2">Belongs to the GtrA family.</text>
</comment>
<reference evidence="8 9" key="1">
    <citation type="submission" date="2017-09" db="EMBL/GenBank/DDBJ databases">
        <title>Depth-based differentiation of microbial function through sediment-hosted aquifers and enrichment of novel symbionts in the deep terrestrial subsurface.</title>
        <authorList>
            <person name="Probst A.J."/>
            <person name="Ladd B."/>
            <person name="Jarett J.K."/>
            <person name="Geller-Mcgrath D.E."/>
            <person name="Sieber C.M."/>
            <person name="Emerson J.B."/>
            <person name="Anantharaman K."/>
            <person name="Thomas B.C."/>
            <person name="Malmstrom R."/>
            <person name="Stieglmeier M."/>
            <person name="Klingl A."/>
            <person name="Woyke T."/>
            <person name="Ryan C.M."/>
            <person name="Banfield J.F."/>
        </authorList>
    </citation>
    <scope>NUCLEOTIDE SEQUENCE [LARGE SCALE GENOMIC DNA]</scope>
    <source>
        <strain evidence="8">CG10_big_fil_rev_8_21_14_0_10_46_23</strain>
    </source>
</reference>
<dbReference type="EMBL" id="PCXO01000005">
    <property type="protein sequence ID" value="PIR41441.1"/>
    <property type="molecule type" value="Genomic_DNA"/>
</dbReference>
<feature type="transmembrane region" description="Helical" evidence="6">
    <location>
        <begin position="172"/>
        <end position="195"/>
    </location>
</feature>
<evidence type="ECO:0000256" key="1">
    <source>
        <dbReference type="ARBA" id="ARBA00004141"/>
    </source>
</evidence>
<comment type="subcellular location">
    <subcellularLocation>
        <location evidence="1">Membrane</location>
        <topology evidence="1">Multi-pass membrane protein</topology>
    </subcellularLocation>
</comment>
<name>A0A2H0R4I6_9BACT</name>
<dbReference type="InterPro" id="IPR007267">
    <property type="entry name" value="GtrA_DPMS_TM"/>
</dbReference>
<feature type="transmembrane region" description="Helical" evidence="6">
    <location>
        <begin position="71"/>
        <end position="90"/>
    </location>
</feature>
<dbReference type="AlphaFoldDB" id="A0A2H0R4I6"/>
<sequence length="200" mass="22219">MTKRDFIFAIITGLLTGLVAGFIFRHFQIAFPFDFPYFGLVIFVPILWILGVWLGNFLGRWVPFFSEFGRFVAIGFTNAAVDFGILNLLINLSGLAQGTAFSVFKSLSFLVALTHSYFWNRFWVFHAREQTEKQFTRFFGVNLVALVINVSVASAIVNLIPPLAGLSAPAWANLGAVAGSGVALIFSFVGFRTFVFKKNP</sequence>
<dbReference type="PANTHER" id="PTHR38459:SF1">
    <property type="entry name" value="PROPHAGE BACTOPRENOL-LINKED GLUCOSE TRANSLOCASE HOMOLOG"/>
    <property type="match status" value="1"/>
</dbReference>
<evidence type="ECO:0000256" key="5">
    <source>
        <dbReference type="ARBA" id="ARBA00023136"/>
    </source>
</evidence>
<evidence type="ECO:0000256" key="4">
    <source>
        <dbReference type="ARBA" id="ARBA00022989"/>
    </source>
</evidence>
<dbReference type="InterPro" id="IPR051401">
    <property type="entry name" value="GtrA_CellWall_Glycosyl"/>
</dbReference>
<keyword evidence="5 6" id="KW-0472">Membrane</keyword>
<feature type="transmembrane region" description="Helical" evidence="6">
    <location>
        <begin position="96"/>
        <end position="118"/>
    </location>
</feature>